<dbReference type="RefSeq" id="WP_203707911.1">
    <property type="nucleotide sequence ID" value="NZ_BAAALU010000006.1"/>
</dbReference>
<evidence type="ECO:0000313" key="2">
    <source>
        <dbReference type="EMBL" id="GIF61094.1"/>
    </source>
</evidence>
<dbReference type="GO" id="GO:0016853">
    <property type="term" value="F:isomerase activity"/>
    <property type="evidence" value="ECO:0007669"/>
    <property type="project" value="UniProtKB-KW"/>
</dbReference>
<keyword evidence="2" id="KW-0413">Isomerase</keyword>
<dbReference type="InterPro" id="IPR003500">
    <property type="entry name" value="RpiB_LacA_LacB"/>
</dbReference>
<dbReference type="PIRSF" id="PIRSF005384">
    <property type="entry name" value="RpiB_LacA_B"/>
    <property type="match status" value="1"/>
</dbReference>
<dbReference type="InterPro" id="IPR036569">
    <property type="entry name" value="RpiB_LacA_LacB_sf"/>
</dbReference>
<dbReference type="Pfam" id="PF02502">
    <property type="entry name" value="LacAB_rpiB"/>
    <property type="match status" value="1"/>
</dbReference>
<reference evidence="2 3" key="1">
    <citation type="submission" date="2021-01" db="EMBL/GenBank/DDBJ databases">
        <title>Whole genome shotgun sequence of Asanoa iriomotensis NBRC 100142.</title>
        <authorList>
            <person name="Komaki H."/>
            <person name="Tamura T."/>
        </authorList>
    </citation>
    <scope>NUCLEOTIDE SEQUENCE [LARGE SCALE GENOMIC DNA]</scope>
    <source>
        <strain evidence="2 3">NBRC 100142</strain>
    </source>
</reference>
<comment type="caution">
    <text evidence="2">The sequence shown here is derived from an EMBL/GenBank/DDBJ whole genome shotgun (WGS) entry which is preliminary data.</text>
</comment>
<dbReference type="EMBL" id="BONC01000088">
    <property type="protein sequence ID" value="GIF61094.1"/>
    <property type="molecule type" value="Genomic_DNA"/>
</dbReference>
<evidence type="ECO:0000313" key="3">
    <source>
        <dbReference type="Proteomes" id="UP000624325"/>
    </source>
</evidence>
<proteinExistence type="inferred from homology"/>
<protein>
    <submittedName>
        <fullName evidence="2">Ribose 5-phosphate isomerase B</fullName>
    </submittedName>
</protein>
<keyword evidence="3" id="KW-1185">Reference proteome</keyword>
<sequence length="140" mass="14589">MRVAYGADDANETTRAVQQALADRDIEVVDVTGGQQWPDIGAAVGKAVTDGTADLGVVLCWTGTGTAIAANKVSGVRAALAWDPWIAAGARRWNDANVLAMSLKRLAPDVAVEVLTAFLDTEGPDPDEAANITRLGTLDD</sequence>
<gene>
    <name evidence="2" type="ORF">Air01nite_71890</name>
</gene>
<dbReference type="Gene3D" id="3.40.1400.10">
    <property type="entry name" value="Sugar-phosphate isomerase, RpiB/LacA/LacB"/>
    <property type="match status" value="1"/>
</dbReference>
<dbReference type="SUPFAM" id="SSF89623">
    <property type="entry name" value="Ribose/Galactose isomerase RpiB/AlsB"/>
    <property type="match status" value="1"/>
</dbReference>
<comment type="similarity">
    <text evidence="1">Belongs to the LacAB/RpiB family.</text>
</comment>
<name>A0ABQ4CEA5_9ACTN</name>
<dbReference type="PANTHER" id="PTHR30345:SF2">
    <property type="entry name" value="SUGAR-PHOSPHATE ISOMERASE, RPIB_LACA_LACB FAMILY"/>
    <property type="match status" value="1"/>
</dbReference>
<organism evidence="2 3">
    <name type="scientific">Asanoa iriomotensis</name>
    <dbReference type="NCBI Taxonomy" id="234613"/>
    <lineage>
        <taxon>Bacteria</taxon>
        <taxon>Bacillati</taxon>
        <taxon>Actinomycetota</taxon>
        <taxon>Actinomycetes</taxon>
        <taxon>Micromonosporales</taxon>
        <taxon>Micromonosporaceae</taxon>
        <taxon>Asanoa</taxon>
    </lineage>
</organism>
<dbReference type="Proteomes" id="UP000624325">
    <property type="component" value="Unassembled WGS sequence"/>
</dbReference>
<accession>A0ABQ4CEA5</accession>
<evidence type="ECO:0000256" key="1">
    <source>
        <dbReference type="ARBA" id="ARBA00008754"/>
    </source>
</evidence>
<dbReference type="PANTHER" id="PTHR30345">
    <property type="entry name" value="RIBOSE-5-PHOSPHATE ISOMERASE B"/>
    <property type="match status" value="1"/>
</dbReference>